<dbReference type="InterPro" id="IPR013106">
    <property type="entry name" value="Ig_V-set"/>
</dbReference>
<keyword evidence="8" id="KW-0472">Membrane</keyword>
<evidence type="ECO:0000256" key="3">
    <source>
        <dbReference type="ARBA" id="ARBA00022692"/>
    </source>
</evidence>
<dbReference type="GO" id="GO:0016020">
    <property type="term" value="C:membrane"/>
    <property type="evidence" value="ECO:0007669"/>
    <property type="project" value="UniProtKB-SubCell"/>
</dbReference>
<keyword evidence="13" id="KW-1185">Reference proteome</keyword>
<feature type="domain" description="Ig-like" evidence="12">
    <location>
        <begin position="28"/>
        <end position="134"/>
    </location>
</feature>
<dbReference type="InterPro" id="IPR036179">
    <property type="entry name" value="Ig-like_dom_sf"/>
</dbReference>
<dbReference type="PANTHER" id="PTHR23277">
    <property type="entry name" value="NECTIN-RELATED"/>
    <property type="match status" value="1"/>
</dbReference>
<evidence type="ECO:0000256" key="10">
    <source>
        <dbReference type="ARBA" id="ARBA00023180"/>
    </source>
</evidence>
<dbReference type="SUPFAM" id="SSF48726">
    <property type="entry name" value="Immunoglobulin"/>
    <property type="match status" value="2"/>
</dbReference>
<organism evidence="13 14">
    <name type="scientific">Clupea harengus</name>
    <name type="common">Atlantic herring</name>
    <dbReference type="NCBI Taxonomy" id="7950"/>
    <lineage>
        <taxon>Eukaryota</taxon>
        <taxon>Metazoa</taxon>
        <taxon>Chordata</taxon>
        <taxon>Craniata</taxon>
        <taxon>Vertebrata</taxon>
        <taxon>Euteleostomi</taxon>
        <taxon>Actinopterygii</taxon>
        <taxon>Neopterygii</taxon>
        <taxon>Teleostei</taxon>
        <taxon>Clupei</taxon>
        <taxon>Clupeiformes</taxon>
        <taxon>Clupeoidei</taxon>
        <taxon>Clupeidae</taxon>
        <taxon>Clupea</taxon>
    </lineage>
</organism>
<protein>
    <submittedName>
        <fullName evidence="14">Nectin-4-like</fullName>
    </submittedName>
</protein>
<evidence type="ECO:0000256" key="1">
    <source>
        <dbReference type="ARBA" id="ARBA00004370"/>
    </source>
</evidence>
<keyword evidence="6" id="KW-0130">Cell adhesion</keyword>
<evidence type="ECO:0000313" key="14">
    <source>
        <dbReference type="RefSeq" id="XP_031416206.1"/>
    </source>
</evidence>
<dbReference type="GO" id="GO:0007156">
    <property type="term" value="P:homophilic cell adhesion via plasma membrane adhesion molecules"/>
    <property type="evidence" value="ECO:0007669"/>
    <property type="project" value="TreeGrafter"/>
</dbReference>
<evidence type="ECO:0000256" key="8">
    <source>
        <dbReference type="ARBA" id="ARBA00023136"/>
    </source>
</evidence>
<dbReference type="InterPro" id="IPR013162">
    <property type="entry name" value="CD80_C2-set"/>
</dbReference>
<dbReference type="Proteomes" id="UP000515152">
    <property type="component" value="Chromosome 22"/>
</dbReference>
<dbReference type="InterPro" id="IPR051427">
    <property type="entry name" value="Nectin/Nectin-like"/>
</dbReference>
<dbReference type="GO" id="GO:0007157">
    <property type="term" value="P:heterophilic cell-cell adhesion via plasma membrane cell adhesion molecules"/>
    <property type="evidence" value="ECO:0007669"/>
    <property type="project" value="TreeGrafter"/>
</dbReference>
<dbReference type="PROSITE" id="PS50835">
    <property type="entry name" value="IG_LIKE"/>
    <property type="match status" value="2"/>
</dbReference>
<dbReference type="RefSeq" id="XP_031416206.1">
    <property type="nucleotide sequence ID" value="XM_031560346.1"/>
</dbReference>
<gene>
    <name evidence="14" type="primary">LOC116217929</name>
</gene>
<sequence>MFRGGVGMRHCLLLSILVCVYGGFVEPPESFSLRSVAETETRLPCRFDAQGESIVQVNWNKVQADGTTELIITAHHTEGTVVGRLATRVRFRSKDPLSESSLLILNTETSDEGHYTCQVITYPSGTFQRPISLTVWTSPISLLEPVILEEGQTFRVAALCRSTAHPPPTLSWDTDLQGQSQNRTGEGGRVSSQFSLHPLRNMNGKKLDCLVSHPTLERPHRIRNTLVVHFPPNAVVSGYDGNWFVGREGVEVTQR</sequence>
<feature type="signal peptide" evidence="11">
    <location>
        <begin position="1"/>
        <end position="22"/>
    </location>
</feature>
<keyword evidence="4 11" id="KW-0732">Signal</keyword>
<dbReference type="PANTHER" id="PTHR23277:SF11">
    <property type="entry name" value="NECTIN-4"/>
    <property type="match status" value="1"/>
</dbReference>
<feature type="domain" description="Ig-like" evidence="12">
    <location>
        <begin position="139"/>
        <end position="223"/>
    </location>
</feature>
<keyword evidence="9" id="KW-1015">Disulfide bond</keyword>
<evidence type="ECO:0000313" key="13">
    <source>
        <dbReference type="Proteomes" id="UP000515152"/>
    </source>
</evidence>
<evidence type="ECO:0000256" key="11">
    <source>
        <dbReference type="SAM" id="SignalP"/>
    </source>
</evidence>
<evidence type="ECO:0000256" key="9">
    <source>
        <dbReference type="ARBA" id="ARBA00023157"/>
    </source>
</evidence>
<evidence type="ECO:0000256" key="2">
    <source>
        <dbReference type="ARBA" id="ARBA00007810"/>
    </source>
</evidence>
<dbReference type="Pfam" id="PF07686">
    <property type="entry name" value="V-set"/>
    <property type="match status" value="1"/>
</dbReference>
<dbReference type="InterPro" id="IPR013783">
    <property type="entry name" value="Ig-like_fold"/>
</dbReference>
<dbReference type="AlphaFoldDB" id="A0A6P8EVM3"/>
<evidence type="ECO:0000256" key="5">
    <source>
        <dbReference type="ARBA" id="ARBA00022737"/>
    </source>
</evidence>
<dbReference type="GO" id="GO:0005912">
    <property type="term" value="C:adherens junction"/>
    <property type="evidence" value="ECO:0007669"/>
    <property type="project" value="TreeGrafter"/>
</dbReference>
<dbReference type="OrthoDB" id="8872282at2759"/>
<keyword evidence="3" id="KW-0812">Transmembrane</keyword>
<feature type="chain" id="PRO_5027650227" evidence="11">
    <location>
        <begin position="23"/>
        <end position="255"/>
    </location>
</feature>
<dbReference type="Pfam" id="PF08205">
    <property type="entry name" value="C2-set_2"/>
    <property type="match status" value="1"/>
</dbReference>
<dbReference type="KEGG" id="char:116217929"/>
<keyword evidence="10" id="KW-0325">Glycoprotein</keyword>
<name>A0A6P8EVM3_CLUHA</name>
<evidence type="ECO:0000256" key="7">
    <source>
        <dbReference type="ARBA" id="ARBA00022989"/>
    </source>
</evidence>
<comment type="similarity">
    <text evidence="2">Belongs to the nectin family.</text>
</comment>
<dbReference type="InterPro" id="IPR007110">
    <property type="entry name" value="Ig-like_dom"/>
</dbReference>
<keyword evidence="7" id="KW-1133">Transmembrane helix</keyword>
<dbReference type="Gene3D" id="2.60.40.10">
    <property type="entry name" value="Immunoglobulins"/>
    <property type="match status" value="2"/>
</dbReference>
<accession>A0A6P8EVM3</accession>
<comment type="subcellular location">
    <subcellularLocation>
        <location evidence="1">Membrane</location>
    </subcellularLocation>
</comment>
<proteinExistence type="inferred from homology"/>
<dbReference type="GeneID" id="116217929"/>
<keyword evidence="5" id="KW-0677">Repeat</keyword>
<evidence type="ECO:0000259" key="12">
    <source>
        <dbReference type="PROSITE" id="PS50835"/>
    </source>
</evidence>
<reference evidence="14" key="1">
    <citation type="submission" date="2025-08" db="UniProtKB">
        <authorList>
            <consortium name="RefSeq"/>
        </authorList>
    </citation>
    <scope>IDENTIFICATION</scope>
</reference>
<evidence type="ECO:0000256" key="6">
    <source>
        <dbReference type="ARBA" id="ARBA00022889"/>
    </source>
</evidence>
<evidence type="ECO:0000256" key="4">
    <source>
        <dbReference type="ARBA" id="ARBA00022729"/>
    </source>
</evidence>